<feature type="domain" description="HAMP" evidence="4">
    <location>
        <begin position="1851"/>
        <end position="1903"/>
    </location>
</feature>
<feature type="domain" description="Guanylate cyclase" evidence="3">
    <location>
        <begin position="1934"/>
        <end position="2056"/>
    </location>
</feature>
<feature type="transmembrane region" description="Helical" evidence="2">
    <location>
        <begin position="244"/>
        <end position="266"/>
    </location>
</feature>
<dbReference type="PROSITE" id="PS50885">
    <property type="entry name" value="HAMP"/>
    <property type="match status" value="2"/>
</dbReference>
<dbReference type="InterPro" id="IPR050697">
    <property type="entry name" value="Adenylyl/Guanylyl_Cyclase_3/4"/>
</dbReference>
<name>A0A367ZD25_9BACT</name>
<dbReference type="SMART" id="SM00044">
    <property type="entry name" value="CYCc"/>
    <property type="match status" value="1"/>
</dbReference>
<feature type="transmembrane region" description="Helical" evidence="2">
    <location>
        <begin position="1443"/>
        <end position="1462"/>
    </location>
</feature>
<dbReference type="CDD" id="cd06225">
    <property type="entry name" value="HAMP"/>
    <property type="match status" value="2"/>
</dbReference>
<evidence type="ECO:0000313" key="5">
    <source>
        <dbReference type="EMBL" id="RCK75996.1"/>
    </source>
</evidence>
<dbReference type="InterPro" id="IPR029787">
    <property type="entry name" value="Nucleotide_cyclase"/>
</dbReference>
<dbReference type="PANTHER" id="PTHR43081">
    <property type="entry name" value="ADENYLATE CYCLASE, TERMINAL-DIFFERENTIATION SPECIFIC-RELATED"/>
    <property type="match status" value="1"/>
</dbReference>
<evidence type="ECO:0000259" key="3">
    <source>
        <dbReference type="PROSITE" id="PS50125"/>
    </source>
</evidence>
<dbReference type="InterPro" id="IPR001054">
    <property type="entry name" value="A/G_cyclase"/>
</dbReference>
<comment type="caution">
    <text evidence="5">The sequence shown here is derived from an EMBL/GenBank/DDBJ whole genome shotgun (WGS) entry which is preliminary data.</text>
</comment>
<dbReference type="GO" id="GO:0004016">
    <property type="term" value="F:adenylate cyclase activity"/>
    <property type="evidence" value="ECO:0007669"/>
    <property type="project" value="UniProtKB-ARBA"/>
</dbReference>
<dbReference type="CDD" id="cd07302">
    <property type="entry name" value="CHD"/>
    <property type="match status" value="2"/>
</dbReference>
<dbReference type="GO" id="GO:0035556">
    <property type="term" value="P:intracellular signal transduction"/>
    <property type="evidence" value="ECO:0007669"/>
    <property type="project" value="InterPro"/>
</dbReference>
<sequence length="2113" mass="232662">MLEGPGLAASHRFLIGRIMTSLAGQDPNQPSELSSLRWENRLRHLFGPFFQGEMFDLRYAGQAIPVIHGGRFGYMAWSLITRQGRPAACLILFVPRPADPVRQAQRLLLKYWSHPTIRPAFLSLPAAPGETASTSLAHPDFHPSEAHPLLTHLIAQIRISPPTRQPDHLGRWRFPVEHLANIARRDGWRGRLFPLDPQTRMVAVLAERNRSWWWWSGAVAVGLALPLGWVLIWPRRRQRPAWRAGIHATLLGWFIGLATIPLVMVAGNGFQRLDHTFRSLREERLQELEAQLDFMDGLGSRLTRFQEKKAARILARLDLGGPLHEVQYARRSFTPIESRIRQAFRQAGLALKALVVFGHHDFTIAAWDLPIRESQRNLILDQFGERLKGRLPKADAPPEKPPPQTRTTRPGGGSLGLTTPMGNLKGIKARQANFMAIGTQQLVAFYDIVRYRGQSRFLVVVVWDQKKELHHLLASRAIRPRLPSTTLLLGSCQFADHRLIWSSHPNPWVGRLGRLGRGSPVVQEFMMAGQPMLGASRPAHHLPGYTLVAAAPLTDIHARLDRHRTWFLALLAMMLLYLVGIAWELADHLADPLHRMTRALCRISAGDLDATIHEGRNDELGFATQALDRMTETLRERRRLTRFVPPQVLEAVAGGDLRRLTDGCAEHVTVLASDIRGFTTLCETHPPEAIFALLNAHLKRMVAIIQHHGGIVDRFIGDAIVAVFPTTAAAGAGAERATAAAQEMMAAQAGLVQERLAQGAFPYAIGIGLATGRVVSGIVGAEDVRLDYTVLGETVTRAGALESLSRHGRHTRIIVDEATRAAWRTARAVCPVEGTTGAWELEEILLSGSSATGAGLAPDLAVRPDERPTARWPAADHGPPGPRPGSARPRATWWRLALFCLPVIWLGGEWKANLDLGQRQQAAQALQRLKDAWTDLEHRLTPGAQLALDLRQAVERAQAGPSSTPFAARLAEHLSPLQKGFPELGWQWVEFTAPPEVVLRLGRPRARSHPGQPFAPIGPEQVQILGGRDQPPPHALHATNDDSFRLELKGDHEGRPVSETVRLLAPLPEGGALRLPFLAPIEERPAPRFGLWVGVDGPSPDICLTLAIDFPSQELWVETSARGPSGPAWRRVFLGRILEWPVVLGVARLTHGLTLEVLDAQNQAITGLSLPAASLLGSSAQPSARRGWTAGAWLDPGPPEVLVTPAQARKAAQGGPDLPLPAPLVTSLLGMVKSQLGNHLTGVVIQSPALATWLQNDFPRWQSQYSRFVYLATDLLRGFTPLKVGTGTIALHLIPVFAQDQSAPPSQSDQAIEAVLAATVRHPRALGDRYQLLHSFHQGFQGWIVAWYADHPALARRFVERAAAAIATGGLEIAIKPPPGSPEPSWWASPGFKNVAGFHPHRVQPGFGPIRGNDWIVWERTWDRHGFILAVPWPPAAVLSGEALAGLGFLVAWLTGGLWWFLGGSVPRGRFLRVQLGGTFLAALLPMLAICWQILQYDVREGVLRIPREWREEALRLAREIDRSLDLDLAWTHRILADSFPPVIDAVSATDAASLAEPIPTAWRSWARDLASRGILVQSGLVMATNGRVVSYPSTEGKENLTGYRRLLAYLGSSILAGLSGIPPESWRPLRLNERDHLLVGSQVEELLDLAGLVFGPEHFLQSFASPHRIGHWMASGRRSEFGVWGFHFAGGIPRGLYLATWVTRDREPIVLSMWAPHGRIQHQGWTLPVLFAADGEPYCSLVAPYRKVGTFTELLPAESPRNLHRLPPFLAGMALAAAQRQSPAWQDEGAGEGRTLHLAAPLARLGNLAVLMEVPLGRMLQAWERYRMVQLGTFLGLIFFVLLLARHVARHVLQPVSELTLAIRRVMDGDFQVAISECYPGEFGELARAFNHMTKEGREGRLLGRFVSAGVRKVARDQQSAAIARSGERREAIVLFASLAGFKEVLARRPPEAVIHDLNRFLEEASRAILAHHGEIDKFIGEKILALFPPDAVEAALTAARNLWQVARRHRDRLPCPLAMGMTNGPVLAGIMGADDIRLEYTVLGDTVNLAARLCDLAASRPGGGLVCDDRLHEAASRTAASHQWRFTPLEETSVKGKSQILRLFLAIPEEG</sequence>
<dbReference type="PROSITE" id="PS50125">
    <property type="entry name" value="GUANYLATE_CYCLASE_2"/>
    <property type="match status" value="2"/>
</dbReference>
<evidence type="ECO:0000256" key="2">
    <source>
        <dbReference type="SAM" id="Phobius"/>
    </source>
</evidence>
<dbReference type="Gene3D" id="3.30.70.1230">
    <property type="entry name" value="Nucleotide cyclase"/>
    <property type="match status" value="2"/>
</dbReference>
<feature type="domain" description="Guanylate cyclase" evidence="3">
    <location>
        <begin position="669"/>
        <end position="802"/>
    </location>
</feature>
<gene>
    <name evidence="5" type="ORF">OZSIB_3343</name>
</gene>
<organism evidence="5 6">
    <name type="scientific">Candidatus Ozemobacter sibiricus</name>
    <dbReference type="NCBI Taxonomy" id="2268124"/>
    <lineage>
        <taxon>Bacteria</taxon>
        <taxon>Candidatus Ozemobacteria</taxon>
        <taxon>Candidatus Ozemobacterales</taxon>
        <taxon>Candidatus Ozemobacteraceae</taxon>
        <taxon>Candidatus Ozemobacter</taxon>
    </lineage>
</organism>
<dbReference type="EMBL" id="QOQW01000036">
    <property type="protein sequence ID" value="RCK75996.1"/>
    <property type="molecule type" value="Genomic_DNA"/>
</dbReference>
<keyword evidence="2" id="KW-0812">Transmembrane</keyword>
<dbReference type="InterPro" id="IPR003660">
    <property type="entry name" value="HAMP_dom"/>
</dbReference>
<accession>A0A367ZD25</accession>
<dbReference type="SMART" id="SM00304">
    <property type="entry name" value="HAMP"/>
    <property type="match status" value="2"/>
</dbReference>
<feature type="transmembrane region" description="Helical" evidence="2">
    <location>
        <begin position="1474"/>
        <end position="1495"/>
    </location>
</feature>
<keyword evidence="2" id="KW-0472">Membrane</keyword>
<dbReference type="SUPFAM" id="SSF55073">
    <property type="entry name" value="Nucleotide cyclase"/>
    <property type="match status" value="2"/>
</dbReference>
<protein>
    <submittedName>
        <fullName evidence="5">Adenylate cyclase</fullName>
    </submittedName>
</protein>
<dbReference type="Gene3D" id="6.10.340.10">
    <property type="match status" value="2"/>
</dbReference>
<dbReference type="Proteomes" id="UP000252355">
    <property type="component" value="Unassembled WGS sequence"/>
</dbReference>
<feature type="region of interest" description="Disordered" evidence="1">
    <location>
        <begin position="867"/>
        <end position="887"/>
    </location>
</feature>
<dbReference type="GO" id="GO:0009190">
    <property type="term" value="P:cyclic nucleotide biosynthetic process"/>
    <property type="evidence" value="ECO:0007669"/>
    <property type="project" value="InterPro"/>
</dbReference>
<dbReference type="SUPFAM" id="SSF158472">
    <property type="entry name" value="HAMP domain-like"/>
    <property type="match status" value="2"/>
</dbReference>
<feature type="domain" description="HAMP" evidence="4">
    <location>
        <begin position="587"/>
        <end position="639"/>
    </location>
</feature>
<keyword evidence="2" id="KW-1133">Transmembrane helix</keyword>
<evidence type="ECO:0000259" key="4">
    <source>
        <dbReference type="PROSITE" id="PS50885"/>
    </source>
</evidence>
<dbReference type="Pfam" id="PF00211">
    <property type="entry name" value="Guanylate_cyc"/>
    <property type="match status" value="2"/>
</dbReference>
<dbReference type="GO" id="GO:0016020">
    <property type="term" value="C:membrane"/>
    <property type="evidence" value="ECO:0007669"/>
    <property type="project" value="InterPro"/>
</dbReference>
<dbReference type="Pfam" id="PF00672">
    <property type="entry name" value="HAMP"/>
    <property type="match status" value="2"/>
</dbReference>
<feature type="transmembrane region" description="Helical" evidence="2">
    <location>
        <begin position="212"/>
        <end position="232"/>
    </location>
</feature>
<proteinExistence type="predicted"/>
<evidence type="ECO:0000256" key="1">
    <source>
        <dbReference type="SAM" id="MobiDB-lite"/>
    </source>
</evidence>
<evidence type="ECO:0000313" key="6">
    <source>
        <dbReference type="Proteomes" id="UP000252355"/>
    </source>
</evidence>
<reference evidence="5 6" key="1">
    <citation type="submission" date="2018-05" db="EMBL/GenBank/DDBJ databases">
        <title>A metagenomic window into the 2 km-deep terrestrial subsurface aquifer revealed taxonomically and functionally diverse microbial community comprising novel uncultured bacterial lineages.</title>
        <authorList>
            <person name="Kadnikov V.V."/>
            <person name="Mardanov A.V."/>
            <person name="Beletsky A.V."/>
            <person name="Banks D."/>
            <person name="Pimenov N.V."/>
            <person name="Frank Y.A."/>
            <person name="Karnachuk O.V."/>
            <person name="Ravin N.V."/>
        </authorList>
    </citation>
    <scope>NUCLEOTIDE SEQUENCE [LARGE SCALE GENOMIC DNA]</scope>
    <source>
        <strain evidence="5">BY5</strain>
    </source>
</reference>
<dbReference type="PANTHER" id="PTHR43081:SF1">
    <property type="entry name" value="ADENYLATE CYCLASE, TERMINAL-DIFFERENTIATION SPECIFIC"/>
    <property type="match status" value="1"/>
</dbReference>
<feature type="region of interest" description="Disordered" evidence="1">
    <location>
        <begin position="390"/>
        <end position="417"/>
    </location>
</feature>